<dbReference type="Pfam" id="PF12770">
    <property type="entry name" value="CHAT"/>
    <property type="match status" value="1"/>
</dbReference>
<sequence length="632" mass="69484">MATDALVSLRQQLAAGRLVLFVGGDLPATITGVPGRAELAAGLAERHHLPSGLSLAATAQRVMQSGNRFAFTDFLIRQLDTLGRDPQPIHRLISRLSLSIIITTAYDNLLELAFQDSGTPINRIVRDSDLAFVDPRRPTLIKLYGDLQQRDTLIVTEDDHYSLWRSRDKEGMLDEVRRAIRSNAVLLLGHSLTDPDFHILWREGLDRMGKFALGAYAIHPGMSLDEQRIWDERMVRIVDSDPVALLAMLAGEPTSESRDLVEIIPPMHPTSLLTTPAHITADLVIWLRRRTNAPHEALIIFRPPGIPVEEQMVEGQPPEVNLDPLLLLPHTLDINAYGNALSQVLFADSRLALALIRAQERALGARTPLRLRLQLDADDPALHRIRWELLRNLQRDSFLCTRDQVHFSRYLGSSDTTPFSAHAVTLPTALVAVADPKNLHHYNLAPLDGAQQIAQAQSALAGYQVAVMPHTTLPALADQLRAGPSILYLIAHGTLLDDSSTCLYLEGSDGMAEPIRAERFTSMIAGLAVRPRLVVLASCQSAGPSDGLDSGLIALGPQLAQVGVGAVLAMHDMVAVSTVTAGMPILFDELRRHGSVDRAMAAMRNVLATRGNDWWQPVLYLRLRDGQLWPVK</sequence>
<dbReference type="AlphaFoldDB" id="A0A2A6RQ83"/>
<dbReference type="Proteomes" id="UP000220527">
    <property type="component" value="Unassembled WGS sequence"/>
</dbReference>
<dbReference type="EMBL" id="NQWI01000001">
    <property type="protein sequence ID" value="PDW05069.1"/>
    <property type="molecule type" value="Genomic_DNA"/>
</dbReference>
<reference evidence="3" key="1">
    <citation type="submission" date="2017-08" db="EMBL/GenBank/DDBJ databases">
        <authorList>
            <person name="Grouzdev D.S."/>
            <person name="Gaisin V.A."/>
            <person name="Rysina M.S."/>
            <person name="Gorlenko V.M."/>
        </authorList>
    </citation>
    <scope>NUCLEOTIDE SEQUENCE [LARGE SCALE GENOMIC DNA]</scope>
    <source>
        <strain evidence="3">Kir15-3F</strain>
    </source>
</reference>
<accession>A0A2A6RQ83</accession>
<evidence type="ECO:0000313" key="2">
    <source>
        <dbReference type="EMBL" id="PDW05069.1"/>
    </source>
</evidence>
<protein>
    <recommendedName>
        <fullName evidence="1">CHAT domain-containing protein</fullName>
    </recommendedName>
</protein>
<dbReference type="RefSeq" id="WP_097642089.1">
    <property type="nucleotide sequence ID" value="NZ_NQWI01000001.1"/>
</dbReference>
<comment type="caution">
    <text evidence="2">The sequence shown here is derived from an EMBL/GenBank/DDBJ whole genome shotgun (WGS) entry which is preliminary data.</text>
</comment>
<name>A0A2A6RQ83_9CHLR</name>
<dbReference type="Pfam" id="PF13289">
    <property type="entry name" value="SIR2_2"/>
    <property type="match status" value="1"/>
</dbReference>
<dbReference type="OrthoDB" id="163100at2"/>
<proteinExistence type="predicted"/>
<organism evidence="2 3">
    <name type="scientific">Candidatus Viridilinea mediisalina</name>
    <dbReference type="NCBI Taxonomy" id="2024553"/>
    <lineage>
        <taxon>Bacteria</taxon>
        <taxon>Bacillati</taxon>
        <taxon>Chloroflexota</taxon>
        <taxon>Chloroflexia</taxon>
        <taxon>Chloroflexales</taxon>
        <taxon>Chloroflexineae</taxon>
        <taxon>Oscillochloridaceae</taxon>
        <taxon>Candidatus Viridilinea</taxon>
    </lineage>
</organism>
<keyword evidence="3" id="KW-1185">Reference proteome</keyword>
<feature type="domain" description="CHAT" evidence="1">
    <location>
        <begin position="336"/>
        <end position="608"/>
    </location>
</feature>
<evidence type="ECO:0000259" key="1">
    <source>
        <dbReference type="Pfam" id="PF12770"/>
    </source>
</evidence>
<dbReference type="InterPro" id="IPR024983">
    <property type="entry name" value="CHAT_dom"/>
</dbReference>
<gene>
    <name evidence="2" type="ORF">CJ255_00310</name>
</gene>
<evidence type="ECO:0000313" key="3">
    <source>
        <dbReference type="Proteomes" id="UP000220527"/>
    </source>
</evidence>